<gene>
    <name evidence="1" type="ORF">FY536_06870</name>
</gene>
<sequence length="144" mass="15473">MAILKNFSKVSPVNQAKLFLISSLATVMVTVNFNLFQPVVANAAVTEQTASVSDEIENLTKVRLAGPYTEMNKQLVNPSQNVLIKGSYQAGDLVQMMLNGSAFVGVVPNDTNYGIQIELPVPVNQANMNVAIEGSLYRGTVIAN</sequence>
<dbReference type="AlphaFoldDB" id="A0A7H1MNF0"/>
<protein>
    <submittedName>
        <fullName evidence="1">Uncharacterized protein</fullName>
    </submittedName>
</protein>
<reference evidence="1 2" key="1">
    <citation type="submission" date="2019-08" db="EMBL/GenBank/DDBJ databases">
        <authorList>
            <person name="Chang H.C."/>
            <person name="Mun S.Y."/>
        </authorList>
    </citation>
    <scope>NUCLEOTIDE SEQUENCE [LARGE SCALE GENOMIC DNA]</scope>
    <source>
        <strain evidence="1 2">SK</strain>
    </source>
</reference>
<keyword evidence="2" id="KW-1185">Reference proteome</keyword>
<dbReference type="RefSeq" id="WP_104914705.1">
    <property type="nucleotide sequence ID" value="NZ_CP026847.1"/>
</dbReference>
<name>A0A7H1MNF0_9LACO</name>
<dbReference type="Proteomes" id="UP000516446">
    <property type="component" value="Chromosome"/>
</dbReference>
<evidence type="ECO:0000313" key="2">
    <source>
        <dbReference type="Proteomes" id="UP000516446"/>
    </source>
</evidence>
<proteinExistence type="predicted"/>
<organism evidence="1 2">
    <name type="scientific">Weissella koreensis</name>
    <dbReference type="NCBI Taxonomy" id="165096"/>
    <lineage>
        <taxon>Bacteria</taxon>
        <taxon>Bacillati</taxon>
        <taxon>Bacillota</taxon>
        <taxon>Bacilli</taxon>
        <taxon>Lactobacillales</taxon>
        <taxon>Lactobacillaceae</taxon>
        <taxon>Weissella</taxon>
    </lineage>
</organism>
<evidence type="ECO:0000313" key="1">
    <source>
        <dbReference type="EMBL" id="QNT64986.1"/>
    </source>
</evidence>
<accession>A0A7H1MNF0</accession>
<dbReference type="EMBL" id="CP043431">
    <property type="protein sequence ID" value="QNT64986.1"/>
    <property type="molecule type" value="Genomic_DNA"/>
</dbReference>